<dbReference type="InterPro" id="IPR021732">
    <property type="entry name" value="DUF3301"/>
</dbReference>
<sequence length="106" mass="12352">MYYSPGDLLWFLLLAAAAWYIWANMAAKEQVKRAASNHCKQLGVQLLDDTVLLMRTRLKRDRRGQISLQRHYEFEFTSTGEHRYSGVAVLHGRRVEQLQLSPHHLS</sequence>
<dbReference type="RefSeq" id="WP_371842804.1">
    <property type="nucleotide sequence ID" value="NZ_JBGMEL010000003.1"/>
</dbReference>
<dbReference type="EMBL" id="JBGMEL010000003">
    <property type="protein sequence ID" value="MFA0789887.1"/>
    <property type="molecule type" value="Genomic_DNA"/>
</dbReference>
<dbReference type="Pfam" id="PF11743">
    <property type="entry name" value="DUF3301"/>
    <property type="match status" value="1"/>
</dbReference>
<dbReference type="Proteomes" id="UP001569414">
    <property type="component" value="Unassembled WGS sequence"/>
</dbReference>
<organism evidence="1 2">
    <name type="scientific">Microbulbifer echini</name>
    <dbReference type="NCBI Taxonomy" id="1529067"/>
    <lineage>
        <taxon>Bacteria</taxon>
        <taxon>Pseudomonadati</taxon>
        <taxon>Pseudomonadota</taxon>
        <taxon>Gammaproteobacteria</taxon>
        <taxon>Cellvibrionales</taxon>
        <taxon>Microbulbiferaceae</taxon>
        <taxon>Microbulbifer</taxon>
    </lineage>
</organism>
<evidence type="ECO:0000313" key="1">
    <source>
        <dbReference type="EMBL" id="MFA0789887.1"/>
    </source>
</evidence>
<comment type="caution">
    <text evidence="1">The sequence shown here is derived from an EMBL/GenBank/DDBJ whole genome shotgun (WGS) entry which is preliminary data.</text>
</comment>
<keyword evidence="2" id="KW-1185">Reference proteome</keyword>
<protein>
    <submittedName>
        <fullName evidence="1">DUF3301 domain-containing protein</fullName>
    </submittedName>
</protein>
<evidence type="ECO:0000313" key="2">
    <source>
        <dbReference type="Proteomes" id="UP001569414"/>
    </source>
</evidence>
<name>A0ABV4NK10_9GAMM</name>
<gene>
    <name evidence="1" type="ORF">ACCI51_04965</name>
</gene>
<accession>A0ABV4NK10</accession>
<proteinExistence type="predicted"/>
<reference evidence="1 2" key="1">
    <citation type="submission" date="2024-08" db="EMBL/GenBank/DDBJ databases">
        <authorList>
            <person name="Ishaq N."/>
        </authorList>
    </citation>
    <scope>NUCLEOTIDE SEQUENCE [LARGE SCALE GENOMIC DNA]</scope>
    <source>
        <strain evidence="1 2">JCM 30400</strain>
    </source>
</reference>